<keyword evidence="4" id="KW-0472">Membrane</keyword>
<comment type="caution">
    <text evidence="6">The sequence shown here is derived from an EMBL/GenBank/DDBJ whole genome shotgun (WGS) entry which is preliminary data.</text>
</comment>
<dbReference type="InterPro" id="IPR016187">
    <property type="entry name" value="CTDL_fold"/>
</dbReference>
<feature type="region of interest" description="Disordered" evidence="3">
    <location>
        <begin position="667"/>
        <end position="793"/>
    </location>
</feature>
<keyword evidence="4" id="KW-1133">Transmembrane helix</keyword>
<evidence type="ECO:0000256" key="2">
    <source>
        <dbReference type="ARBA" id="ARBA00023157"/>
    </source>
</evidence>
<feature type="compositionally biased region" description="Basic and acidic residues" evidence="3">
    <location>
        <begin position="694"/>
        <end position="713"/>
    </location>
</feature>
<reference evidence="6" key="1">
    <citation type="journal article" date="2023" name="Science">
        <title>Genome structures resolve the early diversification of teleost fishes.</title>
        <authorList>
            <person name="Parey E."/>
            <person name="Louis A."/>
            <person name="Montfort J."/>
            <person name="Bouchez O."/>
            <person name="Roques C."/>
            <person name="Iampietro C."/>
            <person name="Lluch J."/>
            <person name="Castinel A."/>
            <person name="Donnadieu C."/>
            <person name="Desvignes T."/>
            <person name="Floi Bucao C."/>
            <person name="Jouanno E."/>
            <person name="Wen M."/>
            <person name="Mejri S."/>
            <person name="Dirks R."/>
            <person name="Jansen H."/>
            <person name="Henkel C."/>
            <person name="Chen W.J."/>
            <person name="Zahm M."/>
            <person name="Cabau C."/>
            <person name="Klopp C."/>
            <person name="Thompson A.W."/>
            <person name="Robinson-Rechavi M."/>
            <person name="Braasch I."/>
            <person name="Lecointre G."/>
            <person name="Bobe J."/>
            <person name="Postlethwait J.H."/>
            <person name="Berthelot C."/>
            <person name="Roest Crollius H."/>
            <person name="Guiguen Y."/>
        </authorList>
    </citation>
    <scope>NUCLEOTIDE SEQUENCE</scope>
    <source>
        <strain evidence="6">NC1722</strain>
    </source>
</reference>
<dbReference type="Proteomes" id="UP001221898">
    <property type="component" value="Unassembled WGS sequence"/>
</dbReference>
<dbReference type="GO" id="GO:0030246">
    <property type="term" value="F:carbohydrate binding"/>
    <property type="evidence" value="ECO:0007669"/>
    <property type="project" value="UniProtKB-KW"/>
</dbReference>
<proteinExistence type="predicted"/>
<feature type="domain" description="C-type lectin" evidence="5">
    <location>
        <begin position="279"/>
        <end position="371"/>
    </location>
</feature>
<evidence type="ECO:0000256" key="3">
    <source>
        <dbReference type="SAM" id="MobiDB-lite"/>
    </source>
</evidence>
<gene>
    <name evidence="6" type="ORF">AAFF_G00150770</name>
</gene>
<feature type="compositionally biased region" description="Polar residues" evidence="3">
    <location>
        <begin position="166"/>
        <end position="177"/>
    </location>
</feature>
<feature type="region of interest" description="Disordered" evidence="3">
    <location>
        <begin position="165"/>
        <end position="185"/>
    </location>
</feature>
<dbReference type="CDD" id="cd03590">
    <property type="entry name" value="CLECT_DC-SIGN_like"/>
    <property type="match status" value="2"/>
</dbReference>
<accession>A0AAD7W8D8</accession>
<evidence type="ECO:0000313" key="6">
    <source>
        <dbReference type="EMBL" id="KAJ8387776.1"/>
    </source>
</evidence>
<dbReference type="InterPro" id="IPR051379">
    <property type="entry name" value="C-type_Lectin_Receptor_IMM"/>
</dbReference>
<feature type="compositionally biased region" description="Basic and acidic residues" evidence="3">
    <location>
        <begin position="667"/>
        <end position="677"/>
    </location>
</feature>
<dbReference type="InterPro" id="IPR001304">
    <property type="entry name" value="C-type_lectin-like"/>
</dbReference>
<dbReference type="Gene3D" id="3.10.100.10">
    <property type="entry name" value="Mannose-Binding Protein A, subunit A"/>
    <property type="match status" value="2"/>
</dbReference>
<dbReference type="SUPFAM" id="SSF56436">
    <property type="entry name" value="C-type lectin-like"/>
    <property type="match status" value="2"/>
</dbReference>
<feature type="domain" description="C-type lectin" evidence="5">
    <location>
        <begin position="502"/>
        <end position="606"/>
    </location>
</feature>
<dbReference type="Pfam" id="PF00059">
    <property type="entry name" value="Lectin_C"/>
    <property type="match status" value="2"/>
</dbReference>
<dbReference type="InterPro" id="IPR016186">
    <property type="entry name" value="C-type_lectin-like/link_sf"/>
</dbReference>
<dbReference type="SMART" id="SM00034">
    <property type="entry name" value="CLECT"/>
    <property type="match status" value="2"/>
</dbReference>
<evidence type="ECO:0000313" key="7">
    <source>
        <dbReference type="Proteomes" id="UP001221898"/>
    </source>
</evidence>
<dbReference type="PANTHER" id="PTHR46746">
    <property type="entry name" value="KILLER CELL LECTIN-LIKE RECEPTOR SUBFAMILY F MEMBER 2"/>
    <property type="match status" value="1"/>
</dbReference>
<keyword evidence="4" id="KW-0812">Transmembrane</keyword>
<dbReference type="EMBL" id="JAINUG010000206">
    <property type="protein sequence ID" value="KAJ8387776.1"/>
    <property type="molecule type" value="Genomic_DNA"/>
</dbReference>
<feature type="region of interest" description="Disordered" evidence="3">
    <location>
        <begin position="437"/>
        <end position="456"/>
    </location>
</feature>
<sequence>MPTSKAPIFTLPSSAGKHPELIRDAPGKLDHVHCCRRRHRRMTHFPHSASRSLRGGHVPRTSPFKQGDFWEREQMGLLRTWSEMLRHDRIAAPLIDLTRSGLVFTLLSWLATVPLCRGVNFKNNHRHEPAVTQLEDVTYSEVKTSNKTSSNTVSCSVPADHDVYNTVDQTSHNSPGAQHTEKSGQSAHPRRLAAVCPWLLCALFLTATIVVGVLYLLQGECDSLKEGNKGQREAYNNLTEQLQRDLDTLVVKFPLLDYYCPLRSQKRVCRPCPEGWEQRNSTCYYFSTEEKSWNDSRSDCLKQGADLVIIESKEEQEFISKHIIEGRYWIGLSDSETEGTWLWVDGTLLQNDKALWRMGQPTDSYGSEDCALTGPAPLALMSEGVQYASVNFKNNHRREPALTQLEDVTYSEVKTSNKTSSNTVSCSAPADHDVYSTVDQTSHNSPGAQHTEKSGQSAHPRRLAAVCPWLLCALFLTATIVLCVLCEYERVCRPCPEGWKQRNSKCYYFSTEEKSWMDSRRDCLKQGADLVIIEEEEQEFISKHTREDYYWIGLSDSETEGTWLWVDGTPLQKDKALWLKGQPNDYNRVEEVAGVTLPSELPPPHWLTQHVRPVADAGRTQAQSKKKRESRFDKEHLCALPRAGHLLCTTEHLAANCGALARRTAEWKRKGSADSDRPAGCVPERLGEGKTTSRHGDDSDAGGRTDRPPESRLPDLSVSMPVPQRRAGPSPRERERESDGAGQTPGPGALEPPELIALSPLSLYEALTPSGPPRRHRLTGSCTPRGPYHRRRL</sequence>
<dbReference type="PROSITE" id="PS50041">
    <property type="entry name" value="C_TYPE_LECTIN_2"/>
    <property type="match status" value="2"/>
</dbReference>
<evidence type="ECO:0000256" key="1">
    <source>
        <dbReference type="ARBA" id="ARBA00022734"/>
    </source>
</evidence>
<dbReference type="InterPro" id="IPR033989">
    <property type="entry name" value="CD209-like_CTLD"/>
</dbReference>
<organism evidence="6 7">
    <name type="scientific">Aldrovandia affinis</name>
    <dbReference type="NCBI Taxonomy" id="143900"/>
    <lineage>
        <taxon>Eukaryota</taxon>
        <taxon>Metazoa</taxon>
        <taxon>Chordata</taxon>
        <taxon>Craniata</taxon>
        <taxon>Vertebrata</taxon>
        <taxon>Euteleostomi</taxon>
        <taxon>Actinopterygii</taxon>
        <taxon>Neopterygii</taxon>
        <taxon>Teleostei</taxon>
        <taxon>Notacanthiformes</taxon>
        <taxon>Halosauridae</taxon>
        <taxon>Aldrovandia</taxon>
    </lineage>
</organism>
<protein>
    <recommendedName>
        <fullName evidence="5">C-type lectin domain-containing protein</fullName>
    </recommendedName>
</protein>
<name>A0AAD7W8D8_9TELE</name>
<evidence type="ECO:0000256" key="4">
    <source>
        <dbReference type="SAM" id="Phobius"/>
    </source>
</evidence>
<feature type="transmembrane region" description="Helical" evidence="4">
    <location>
        <begin position="197"/>
        <end position="217"/>
    </location>
</feature>
<dbReference type="PANTHER" id="PTHR46746:SF9">
    <property type="entry name" value="CD209 ANTIGEN-LIKE PROTEIN C-LIKE"/>
    <property type="match status" value="1"/>
</dbReference>
<feature type="compositionally biased region" description="Polar residues" evidence="3">
    <location>
        <begin position="437"/>
        <end position="448"/>
    </location>
</feature>
<keyword evidence="1" id="KW-0430">Lectin</keyword>
<keyword evidence="2" id="KW-1015">Disulfide bond</keyword>
<keyword evidence="7" id="KW-1185">Reference proteome</keyword>
<dbReference type="AlphaFoldDB" id="A0AAD7W8D8"/>
<evidence type="ECO:0000259" key="5">
    <source>
        <dbReference type="PROSITE" id="PS50041"/>
    </source>
</evidence>